<sequence length="115" mass="13845">MCLLVSYMFLILTFFQRSKNIGQQKTFHQGDKRSPQTCVLFPMNRKFVRISENLFIRKHPKYDFLCFRIVYEIRNFVDFFGSKFRYNGNRSKNIGQQKTFHQGDERSPQVTAQFI</sequence>
<evidence type="ECO:0008006" key="4">
    <source>
        <dbReference type="Google" id="ProtNLM"/>
    </source>
</evidence>
<dbReference type="AlphaFoldDB" id="A0A2G9RFB2"/>
<evidence type="ECO:0000256" key="1">
    <source>
        <dbReference type="SAM" id="SignalP"/>
    </source>
</evidence>
<proteinExistence type="predicted"/>
<gene>
    <name evidence="2" type="ORF">AB205_0143410</name>
</gene>
<keyword evidence="3" id="KW-1185">Reference proteome</keyword>
<dbReference type="Proteomes" id="UP000228934">
    <property type="component" value="Unassembled WGS sequence"/>
</dbReference>
<accession>A0A2G9RFB2</accession>
<reference evidence="3" key="1">
    <citation type="journal article" date="2017" name="Nat. Commun.">
        <title>The North American bullfrog draft genome provides insight into hormonal regulation of long noncoding RNA.</title>
        <authorList>
            <person name="Hammond S.A."/>
            <person name="Warren R.L."/>
            <person name="Vandervalk B.P."/>
            <person name="Kucuk E."/>
            <person name="Khan H."/>
            <person name="Gibb E.A."/>
            <person name="Pandoh P."/>
            <person name="Kirk H."/>
            <person name="Zhao Y."/>
            <person name="Jones M."/>
            <person name="Mungall A.J."/>
            <person name="Coope R."/>
            <person name="Pleasance S."/>
            <person name="Moore R.A."/>
            <person name="Holt R.A."/>
            <person name="Round J.M."/>
            <person name="Ohora S."/>
            <person name="Walle B.V."/>
            <person name="Veldhoen N."/>
            <person name="Helbing C.C."/>
            <person name="Birol I."/>
        </authorList>
    </citation>
    <scope>NUCLEOTIDE SEQUENCE [LARGE SCALE GENOMIC DNA]</scope>
</reference>
<evidence type="ECO:0000313" key="3">
    <source>
        <dbReference type="Proteomes" id="UP000228934"/>
    </source>
</evidence>
<feature type="signal peptide" evidence="1">
    <location>
        <begin position="1"/>
        <end position="18"/>
    </location>
</feature>
<protein>
    <recommendedName>
        <fullName evidence="4">Secreted protein</fullName>
    </recommendedName>
</protein>
<name>A0A2G9RFB2_AQUCT</name>
<organism evidence="2 3">
    <name type="scientific">Aquarana catesbeiana</name>
    <name type="common">American bullfrog</name>
    <name type="synonym">Rana catesbeiana</name>
    <dbReference type="NCBI Taxonomy" id="8400"/>
    <lineage>
        <taxon>Eukaryota</taxon>
        <taxon>Metazoa</taxon>
        <taxon>Chordata</taxon>
        <taxon>Craniata</taxon>
        <taxon>Vertebrata</taxon>
        <taxon>Euteleostomi</taxon>
        <taxon>Amphibia</taxon>
        <taxon>Batrachia</taxon>
        <taxon>Anura</taxon>
        <taxon>Neobatrachia</taxon>
        <taxon>Ranoidea</taxon>
        <taxon>Ranidae</taxon>
        <taxon>Aquarana</taxon>
    </lineage>
</organism>
<evidence type="ECO:0000313" key="2">
    <source>
        <dbReference type="EMBL" id="PIO26580.1"/>
    </source>
</evidence>
<dbReference type="OrthoDB" id="547291at2759"/>
<dbReference type="EMBL" id="KV941389">
    <property type="protein sequence ID" value="PIO26580.1"/>
    <property type="molecule type" value="Genomic_DNA"/>
</dbReference>
<keyword evidence="1" id="KW-0732">Signal</keyword>
<feature type="chain" id="PRO_5013688338" description="Secreted protein" evidence="1">
    <location>
        <begin position="19"/>
        <end position="115"/>
    </location>
</feature>